<keyword evidence="1" id="KW-1133">Transmembrane helix</keyword>
<dbReference type="EMBL" id="BAAABU010000003">
    <property type="protein sequence ID" value="GAA0219327.1"/>
    <property type="molecule type" value="Genomic_DNA"/>
</dbReference>
<dbReference type="Proteomes" id="UP001500416">
    <property type="component" value="Unassembled WGS sequence"/>
</dbReference>
<evidence type="ECO:0000313" key="2">
    <source>
        <dbReference type="EMBL" id="GAA0219327.1"/>
    </source>
</evidence>
<accession>A0ABN0TE01</accession>
<keyword evidence="1" id="KW-0472">Membrane</keyword>
<protein>
    <submittedName>
        <fullName evidence="2">Uncharacterized protein</fullName>
    </submittedName>
</protein>
<feature type="transmembrane region" description="Helical" evidence="1">
    <location>
        <begin position="64"/>
        <end position="90"/>
    </location>
</feature>
<keyword evidence="1" id="KW-0812">Transmembrane</keyword>
<reference evidence="2 3" key="1">
    <citation type="journal article" date="2019" name="Int. J. Syst. Evol. Microbiol.">
        <title>The Global Catalogue of Microorganisms (GCM) 10K type strain sequencing project: providing services to taxonomists for standard genome sequencing and annotation.</title>
        <authorList>
            <consortium name="The Broad Institute Genomics Platform"/>
            <consortium name="The Broad Institute Genome Sequencing Center for Infectious Disease"/>
            <person name="Wu L."/>
            <person name="Ma J."/>
        </authorList>
    </citation>
    <scope>NUCLEOTIDE SEQUENCE [LARGE SCALE GENOMIC DNA]</scope>
    <source>
        <strain evidence="2 3">JCM 3380</strain>
    </source>
</reference>
<sequence length="183" mass="19542">MNAYIAAPLLVLFYGVARIIDGFDGERGPGPAWTSGHIAFLAALLLFIRIFWDMAARIGPRARVVAAVATVGAVGFIGQFGVDVVVGLLADDHAGMAAMSRQVKEVPGVSLFCYDLAPYVFSVGQLALVVMLALRKEVRVWTPVLVFADLVMPIVSKDLIPVGAVLLLVSFLPLARRRAPALV</sequence>
<dbReference type="RefSeq" id="WP_343933080.1">
    <property type="nucleotide sequence ID" value="NZ_BAAABU010000003.1"/>
</dbReference>
<evidence type="ECO:0000313" key="3">
    <source>
        <dbReference type="Proteomes" id="UP001500416"/>
    </source>
</evidence>
<feature type="transmembrane region" description="Helical" evidence="1">
    <location>
        <begin position="146"/>
        <end position="172"/>
    </location>
</feature>
<keyword evidence="3" id="KW-1185">Reference proteome</keyword>
<comment type="caution">
    <text evidence="2">The sequence shown here is derived from an EMBL/GenBank/DDBJ whole genome shotgun (WGS) entry which is preliminary data.</text>
</comment>
<organism evidence="2 3">
    <name type="scientific">Saccharothrix mutabilis subsp. mutabilis</name>
    <dbReference type="NCBI Taxonomy" id="66855"/>
    <lineage>
        <taxon>Bacteria</taxon>
        <taxon>Bacillati</taxon>
        <taxon>Actinomycetota</taxon>
        <taxon>Actinomycetes</taxon>
        <taxon>Pseudonocardiales</taxon>
        <taxon>Pseudonocardiaceae</taxon>
        <taxon>Saccharothrix</taxon>
    </lineage>
</organism>
<name>A0ABN0TE01_9PSEU</name>
<evidence type="ECO:0000256" key="1">
    <source>
        <dbReference type="SAM" id="Phobius"/>
    </source>
</evidence>
<proteinExistence type="predicted"/>
<gene>
    <name evidence="2" type="ORF">GCM10010492_16620</name>
</gene>
<feature type="transmembrane region" description="Helical" evidence="1">
    <location>
        <begin position="33"/>
        <end position="52"/>
    </location>
</feature>